<gene>
    <name evidence="1" type="ORF">SIL87_00930</name>
</gene>
<dbReference type="EMBL" id="JAWXYB010000001">
    <property type="protein sequence ID" value="MDX5929330.1"/>
    <property type="molecule type" value="Genomic_DNA"/>
</dbReference>
<accession>A0AAW9DM82</accession>
<evidence type="ECO:0000313" key="1">
    <source>
        <dbReference type="EMBL" id="MDX5929330.1"/>
    </source>
</evidence>
<keyword evidence="2" id="KW-1185">Reference proteome</keyword>
<protein>
    <submittedName>
        <fullName evidence="1">Uncharacterized protein</fullName>
    </submittedName>
</protein>
<reference evidence="1 2" key="1">
    <citation type="submission" date="2023-11" db="EMBL/GenBank/DDBJ databases">
        <title>MicrobeMod: A computational toolkit for identifying prokaryotic methylation and restriction-modification with nanopore sequencing.</title>
        <authorList>
            <person name="Crits-Christoph A."/>
            <person name="Kang S.C."/>
            <person name="Lee H."/>
            <person name="Ostrov N."/>
        </authorList>
    </citation>
    <scope>NUCLEOTIDE SEQUENCE [LARGE SCALE GENOMIC DNA]</scope>
    <source>
        <strain evidence="1 2">DSMZ 700</strain>
    </source>
</reference>
<organism evidence="1 2">
    <name type="scientific">Acidiphilium acidophilum</name>
    <name type="common">Thiobacillus acidophilus</name>
    <dbReference type="NCBI Taxonomy" id="76588"/>
    <lineage>
        <taxon>Bacteria</taxon>
        <taxon>Pseudomonadati</taxon>
        <taxon>Pseudomonadota</taxon>
        <taxon>Alphaproteobacteria</taxon>
        <taxon>Acetobacterales</taxon>
        <taxon>Acidocellaceae</taxon>
        <taxon>Acidiphilium</taxon>
    </lineage>
</organism>
<comment type="caution">
    <text evidence="1">The sequence shown here is derived from an EMBL/GenBank/DDBJ whole genome shotgun (WGS) entry which is preliminary data.</text>
</comment>
<dbReference type="Proteomes" id="UP001279553">
    <property type="component" value="Unassembled WGS sequence"/>
</dbReference>
<proteinExistence type="predicted"/>
<evidence type="ECO:0000313" key="2">
    <source>
        <dbReference type="Proteomes" id="UP001279553"/>
    </source>
</evidence>
<name>A0AAW9DM82_ACIAO</name>
<sequence length="106" mass="11823">MDEPQFPDPRDAEAWIERHGWDALTIFRIPRSGRRLQGMTARMVEALCNPTNSDWLRRGIISSSARDALDAARDATHLAALLDERLDRVFAAHPGRAVDISSGQEG</sequence>
<dbReference type="AlphaFoldDB" id="A0AAW9DM82"/>
<dbReference type="RefSeq" id="WP_319612427.1">
    <property type="nucleotide sequence ID" value="NZ_JAWXYB010000001.1"/>
</dbReference>